<dbReference type="InterPro" id="IPR000092">
    <property type="entry name" value="Polyprenyl_synt"/>
</dbReference>
<proteinExistence type="inferred from homology"/>
<dbReference type="OrthoDB" id="26738at2157"/>
<dbReference type="PANTHER" id="PTHR12001">
    <property type="entry name" value="GERANYLGERANYL PYROPHOSPHATE SYNTHASE"/>
    <property type="match status" value="1"/>
</dbReference>
<evidence type="ECO:0000256" key="5">
    <source>
        <dbReference type="ARBA" id="ARBA00022842"/>
    </source>
</evidence>
<sequence>MNYQSYVDELIKQVDATMLSVLEGRGPLYEAARHTLLGGGKRLRPLILVAVSDILGGEREKALYAGASVEVLHSFTLVHDDIMDQDQLRRGKPTVHVLWGVPMAILAGDLLHVKSYQLIQMALRGKSSETVLRALDTLTRAVVVISEGQAKDMEFESRSDVTEAEYIDMISKKTAELFATSAELGGVLAEADEDKLRKLREYGINLGIAFQIADDILGLTGDEKELGKPVFSDIREGKKTILVIKALHEGSERQRKIILTALGNRSSSRDELAAAANVLRDLSLNYALKLAEEYSNKSLSALDSLNIASGPQAQFLRDLATLVVRRRK</sequence>
<dbReference type="NCBIfam" id="NF041003">
    <property type="entry name" value="GGPP_syn"/>
    <property type="match status" value="1"/>
</dbReference>
<dbReference type="PANTHER" id="PTHR12001:SF85">
    <property type="entry name" value="SHORT CHAIN ISOPRENYL DIPHOSPHATE SYNTHASE"/>
    <property type="match status" value="1"/>
</dbReference>
<dbReference type="KEGG" id="sacd:HS1genome_2297"/>
<dbReference type="PROSITE" id="PS00723">
    <property type="entry name" value="POLYPRENYL_SYNTHASE_1"/>
    <property type="match status" value="1"/>
</dbReference>
<reference evidence="9" key="2">
    <citation type="submission" date="2018-04" db="EMBL/GenBank/DDBJ databases">
        <title>Complete genome sequence of Sulfodiicoccus acidiphilus strain HS-1.</title>
        <authorList>
            <person name="Sakai H.D."/>
            <person name="Kurosawa N."/>
        </authorList>
    </citation>
    <scope>NUCLEOTIDE SEQUENCE [LARGE SCALE GENOMIC DNA]</scope>
    <source>
        <strain evidence="9">HS-1</strain>
    </source>
</reference>
<dbReference type="Proteomes" id="UP000276741">
    <property type="component" value="Chromosome"/>
</dbReference>
<dbReference type="Gene3D" id="1.10.600.10">
    <property type="entry name" value="Farnesyl Diphosphate Synthase"/>
    <property type="match status" value="1"/>
</dbReference>
<dbReference type="SUPFAM" id="SSF48576">
    <property type="entry name" value="Terpenoid synthases"/>
    <property type="match status" value="1"/>
</dbReference>
<reference evidence="7" key="3">
    <citation type="journal article" date="2019" name="BMC Res. Notes">
        <title>Complete genome sequence of the Sulfodiicoccus acidiphilus strain HS-1T, the first crenarchaeon that lacks polB3, isolated from an acidic hot spring in Ohwaku-dani, Hakone, Japan.</title>
        <authorList>
            <person name="Sakai H.D."/>
            <person name="Kurosawa N."/>
        </authorList>
    </citation>
    <scope>NUCLEOTIDE SEQUENCE</scope>
    <source>
        <strain evidence="7">HS-1</strain>
    </source>
</reference>
<evidence type="ECO:0000256" key="6">
    <source>
        <dbReference type="RuleBase" id="RU004466"/>
    </source>
</evidence>
<keyword evidence="4" id="KW-0479">Metal-binding</keyword>
<evidence type="ECO:0000256" key="4">
    <source>
        <dbReference type="ARBA" id="ARBA00022723"/>
    </source>
</evidence>
<evidence type="ECO:0000256" key="3">
    <source>
        <dbReference type="ARBA" id="ARBA00022679"/>
    </source>
</evidence>
<evidence type="ECO:0000313" key="8">
    <source>
        <dbReference type="EMBL" id="GGT95947.1"/>
    </source>
</evidence>
<keyword evidence="3 6" id="KW-0808">Transferase</keyword>
<evidence type="ECO:0000256" key="2">
    <source>
        <dbReference type="ARBA" id="ARBA00006706"/>
    </source>
</evidence>
<organism evidence="7 9">
    <name type="scientific">Sulfodiicoccus acidiphilus</name>
    <dbReference type="NCBI Taxonomy" id="1670455"/>
    <lineage>
        <taxon>Archaea</taxon>
        <taxon>Thermoproteota</taxon>
        <taxon>Thermoprotei</taxon>
        <taxon>Sulfolobales</taxon>
        <taxon>Sulfolobaceae</taxon>
        <taxon>Sulfodiicoccus</taxon>
    </lineage>
</organism>
<dbReference type="InterPro" id="IPR033749">
    <property type="entry name" value="Polyprenyl_synt_CS"/>
</dbReference>
<dbReference type="EMBL" id="AP018553">
    <property type="protein sequence ID" value="BBD73908.1"/>
    <property type="molecule type" value="Genomic_DNA"/>
</dbReference>
<comment type="cofactor">
    <cofactor evidence="1">
        <name>Mg(2+)</name>
        <dbReference type="ChEBI" id="CHEBI:18420"/>
    </cofactor>
</comment>
<keyword evidence="5" id="KW-0460">Magnesium</keyword>
<gene>
    <name evidence="8" type="ORF">GCM10007116_11800</name>
    <name evidence="7" type="ORF">HS1genome_2297</name>
</gene>
<dbReference type="Proteomes" id="UP000616143">
    <property type="component" value="Unassembled WGS sequence"/>
</dbReference>
<reference evidence="8" key="4">
    <citation type="submission" date="2020-09" db="EMBL/GenBank/DDBJ databases">
        <authorList>
            <person name="Sun Q."/>
            <person name="Ohkuma M."/>
        </authorList>
    </citation>
    <scope>NUCLEOTIDE SEQUENCE</scope>
    <source>
        <strain evidence="8">JCM 31740</strain>
    </source>
</reference>
<dbReference type="SFLD" id="SFLDS00005">
    <property type="entry name" value="Isoprenoid_Synthase_Type_I"/>
    <property type="match status" value="1"/>
</dbReference>
<dbReference type="GO" id="GO:0004659">
    <property type="term" value="F:prenyltransferase activity"/>
    <property type="evidence" value="ECO:0007669"/>
    <property type="project" value="InterPro"/>
</dbReference>
<accession>A0A348B6V6</accession>
<protein>
    <submittedName>
        <fullName evidence="7">Geranylgeranyl pyrophosphate synthase</fullName>
    </submittedName>
</protein>
<dbReference type="GO" id="GO:0008299">
    <property type="term" value="P:isoprenoid biosynthetic process"/>
    <property type="evidence" value="ECO:0007669"/>
    <property type="project" value="InterPro"/>
</dbReference>
<dbReference type="InterPro" id="IPR008949">
    <property type="entry name" value="Isoprenoid_synthase_dom_sf"/>
</dbReference>
<dbReference type="InterPro" id="IPR053504">
    <property type="entry name" value="GGPP_synthase"/>
</dbReference>
<dbReference type="AlphaFoldDB" id="A0A348B6V6"/>
<name>A0A348B6V6_9CREN</name>
<dbReference type="EMBL" id="BMQS01000010">
    <property type="protein sequence ID" value="GGT95947.1"/>
    <property type="molecule type" value="Genomic_DNA"/>
</dbReference>
<evidence type="ECO:0000256" key="1">
    <source>
        <dbReference type="ARBA" id="ARBA00001946"/>
    </source>
</evidence>
<evidence type="ECO:0000313" key="7">
    <source>
        <dbReference type="EMBL" id="BBD73908.1"/>
    </source>
</evidence>
<comment type="similarity">
    <text evidence="2 6">Belongs to the FPP/GGPP synthase family.</text>
</comment>
<dbReference type="CDD" id="cd00685">
    <property type="entry name" value="Trans_IPPS_HT"/>
    <property type="match status" value="1"/>
</dbReference>
<reference evidence="8" key="1">
    <citation type="journal article" date="2014" name="Int. J. Syst. Evol. Microbiol.">
        <title>Complete genome sequence of Corynebacterium casei LMG S-19264T (=DSM 44701T), isolated from a smear-ripened cheese.</title>
        <authorList>
            <consortium name="US DOE Joint Genome Institute (JGI-PGF)"/>
            <person name="Walter F."/>
            <person name="Albersmeier A."/>
            <person name="Kalinowski J."/>
            <person name="Ruckert C."/>
        </authorList>
    </citation>
    <scope>NUCLEOTIDE SEQUENCE</scope>
    <source>
        <strain evidence="8">JCM 31740</strain>
    </source>
</reference>
<keyword evidence="9" id="KW-1185">Reference proteome</keyword>
<dbReference type="SFLD" id="SFLDG01017">
    <property type="entry name" value="Polyprenyl_Transferase_Like"/>
    <property type="match status" value="1"/>
</dbReference>
<evidence type="ECO:0000313" key="9">
    <source>
        <dbReference type="Proteomes" id="UP000276741"/>
    </source>
</evidence>
<dbReference type="GO" id="GO:0046872">
    <property type="term" value="F:metal ion binding"/>
    <property type="evidence" value="ECO:0007669"/>
    <property type="project" value="UniProtKB-KW"/>
</dbReference>
<dbReference type="Pfam" id="PF00348">
    <property type="entry name" value="polyprenyl_synt"/>
    <property type="match status" value="1"/>
</dbReference>
<dbReference type="PROSITE" id="PS00444">
    <property type="entry name" value="POLYPRENYL_SYNTHASE_2"/>
    <property type="match status" value="1"/>
</dbReference>